<dbReference type="InterPro" id="IPR003451">
    <property type="entry name" value="LytB/IspH"/>
</dbReference>
<feature type="binding site" evidence="5">
    <location>
        <position position="131"/>
    </location>
    <ligand>
        <name>(2E)-4-hydroxy-3-methylbut-2-enyl diphosphate</name>
        <dbReference type="ChEBI" id="CHEBI:128753"/>
    </ligand>
</feature>
<dbReference type="GO" id="GO:0046872">
    <property type="term" value="F:metal ion binding"/>
    <property type="evidence" value="ECO:0007669"/>
    <property type="project" value="UniProtKB-KW"/>
</dbReference>
<keyword evidence="2 5" id="KW-0479">Metal-binding</keyword>
<organism evidence="6 7">
    <name type="scientific">Listeria kieliensis</name>
    <dbReference type="NCBI Taxonomy" id="1621700"/>
    <lineage>
        <taxon>Bacteria</taxon>
        <taxon>Bacillati</taxon>
        <taxon>Bacillota</taxon>
        <taxon>Bacilli</taxon>
        <taxon>Bacillales</taxon>
        <taxon>Listeriaceae</taxon>
        <taxon>Listeria</taxon>
    </lineage>
</organism>
<reference evidence="7" key="1">
    <citation type="submission" date="2015-04" db="EMBL/GenBank/DDBJ databases">
        <authorList>
            <person name="Schardt J."/>
            <person name="Mueller-Herbst S."/>
            <person name="Scherer S."/>
            <person name="Huptas C."/>
        </authorList>
    </citation>
    <scope>NUCLEOTIDE SEQUENCE [LARGE SCALE GENOMIC DNA]</scope>
    <source>
        <strain evidence="7">Kiel-L1</strain>
    </source>
</reference>
<comment type="catalytic activity">
    <reaction evidence="5">
        <text>dimethylallyl diphosphate + 2 oxidized [2Fe-2S]-[ferredoxin] + H2O = (2E)-4-hydroxy-3-methylbut-2-enyl diphosphate + 2 reduced [2Fe-2S]-[ferredoxin] + 2 H(+)</text>
        <dbReference type="Rhea" id="RHEA:24825"/>
        <dbReference type="Rhea" id="RHEA-COMP:10000"/>
        <dbReference type="Rhea" id="RHEA-COMP:10001"/>
        <dbReference type="ChEBI" id="CHEBI:15377"/>
        <dbReference type="ChEBI" id="CHEBI:15378"/>
        <dbReference type="ChEBI" id="CHEBI:33737"/>
        <dbReference type="ChEBI" id="CHEBI:33738"/>
        <dbReference type="ChEBI" id="CHEBI:57623"/>
        <dbReference type="ChEBI" id="CHEBI:128753"/>
        <dbReference type="EC" id="1.17.7.4"/>
    </reaction>
</comment>
<evidence type="ECO:0000313" key="6">
    <source>
        <dbReference type="EMBL" id="RDX02672.1"/>
    </source>
</evidence>
<feature type="binding site" evidence="5">
    <location>
        <position position="103"/>
    </location>
    <ligand>
        <name>[4Fe-4S] cluster</name>
        <dbReference type="ChEBI" id="CHEBI:49883"/>
    </ligand>
</feature>
<feature type="binding site" evidence="5">
    <location>
        <position position="12"/>
    </location>
    <ligand>
        <name>[4Fe-4S] cluster</name>
        <dbReference type="ChEBI" id="CHEBI:49883"/>
    </ligand>
</feature>
<feature type="binding site" evidence="5">
    <location>
        <position position="171"/>
    </location>
    <ligand>
        <name>(2E)-4-hydroxy-3-methylbut-2-enyl diphosphate</name>
        <dbReference type="ChEBI" id="CHEBI:128753"/>
    </ligand>
</feature>
<feature type="binding site" evidence="5">
    <location>
        <position position="272"/>
    </location>
    <ligand>
        <name>(2E)-4-hydroxy-3-methylbut-2-enyl diphosphate</name>
        <dbReference type="ChEBI" id="CHEBI:128753"/>
    </ligand>
</feature>
<feature type="binding site" evidence="5">
    <location>
        <position position="81"/>
    </location>
    <ligand>
        <name>isopentenyl diphosphate</name>
        <dbReference type="ChEBI" id="CHEBI:128769"/>
    </ligand>
</feature>
<dbReference type="Gene3D" id="3.40.1010.20">
    <property type="entry name" value="4-hydroxy-3-methylbut-2-enyl diphosphate reductase, catalytic domain"/>
    <property type="match status" value="2"/>
</dbReference>
<dbReference type="PANTHER" id="PTHR30426:SF0">
    <property type="entry name" value="4-HYDROXY-3-METHYLBUT-2-ENYL DIPHOSPHATE REDUCTASE"/>
    <property type="match status" value="1"/>
</dbReference>
<dbReference type="EMBL" id="LARY01000001">
    <property type="protein sequence ID" value="RDX02672.1"/>
    <property type="molecule type" value="Genomic_DNA"/>
</dbReference>
<dbReference type="Pfam" id="PF02401">
    <property type="entry name" value="LYTB"/>
    <property type="match status" value="1"/>
</dbReference>
<comment type="catalytic activity">
    <reaction evidence="5">
        <text>isopentenyl diphosphate + 2 oxidized [2Fe-2S]-[ferredoxin] + H2O = (2E)-4-hydroxy-3-methylbut-2-enyl diphosphate + 2 reduced [2Fe-2S]-[ferredoxin] + 2 H(+)</text>
        <dbReference type="Rhea" id="RHEA:24488"/>
        <dbReference type="Rhea" id="RHEA-COMP:10000"/>
        <dbReference type="Rhea" id="RHEA-COMP:10001"/>
        <dbReference type="ChEBI" id="CHEBI:15377"/>
        <dbReference type="ChEBI" id="CHEBI:15378"/>
        <dbReference type="ChEBI" id="CHEBI:33737"/>
        <dbReference type="ChEBI" id="CHEBI:33738"/>
        <dbReference type="ChEBI" id="CHEBI:128753"/>
        <dbReference type="ChEBI" id="CHEBI:128769"/>
        <dbReference type="EC" id="1.17.7.4"/>
    </reaction>
</comment>
<dbReference type="NCBIfam" id="NF002187">
    <property type="entry name" value="PRK01045.1-1"/>
    <property type="match status" value="1"/>
</dbReference>
<dbReference type="HAMAP" id="MF_00191">
    <property type="entry name" value="IspH"/>
    <property type="match status" value="1"/>
</dbReference>
<dbReference type="PANTHER" id="PTHR30426">
    <property type="entry name" value="4-HYDROXY-3-METHYLBUT-2-ENYL DIPHOSPHATE REDUCTASE"/>
    <property type="match status" value="1"/>
</dbReference>
<comment type="caution">
    <text evidence="6">The sequence shown here is derived from an EMBL/GenBank/DDBJ whole genome shotgun (WGS) entry which is preliminary data.</text>
</comment>
<comment type="function">
    <text evidence="5">Catalyzes the conversion of 1-hydroxy-2-methyl-2-(E)-butenyl 4-diphosphate (HMBPP) into a mixture of isopentenyl diphosphate (IPP) and dimethylallyl diphosphate (DMAPP). Acts in the terminal step of the DOXP/MEP pathway for isoprenoid precursor biosynthesis.</text>
</comment>
<feature type="active site" description="Proton donor" evidence="5">
    <location>
        <position position="133"/>
    </location>
</feature>
<feature type="binding site" evidence="5">
    <location>
        <position position="199"/>
    </location>
    <ligand>
        <name>[4Fe-4S] cluster</name>
        <dbReference type="ChEBI" id="CHEBI:49883"/>
    </ligand>
</feature>
<evidence type="ECO:0000256" key="4">
    <source>
        <dbReference type="ARBA" id="ARBA00023014"/>
    </source>
</evidence>
<dbReference type="GO" id="GO:0051539">
    <property type="term" value="F:4 iron, 4 sulfur cluster binding"/>
    <property type="evidence" value="ECO:0007669"/>
    <property type="project" value="UniProtKB-UniRule"/>
</dbReference>
<comment type="similarity">
    <text evidence="5">Belongs to the IspH family.</text>
</comment>
<evidence type="ECO:0000256" key="1">
    <source>
        <dbReference type="ARBA" id="ARBA00022485"/>
    </source>
</evidence>
<keyword evidence="3 5" id="KW-0408">Iron</keyword>
<keyword evidence="4 5" id="KW-0411">Iron-sulfur</keyword>
<dbReference type="UniPathway" id="UPA00056">
    <property type="reaction ID" value="UER00097"/>
</dbReference>
<dbReference type="GO" id="GO:0019288">
    <property type="term" value="P:isopentenyl diphosphate biosynthetic process, methylerythritol 4-phosphate pathway"/>
    <property type="evidence" value="ECO:0007669"/>
    <property type="project" value="UniProtKB-UniRule"/>
</dbReference>
<feature type="binding site" evidence="5">
    <location>
        <position position="43"/>
    </location>
    <ligand>
        <name>dimethylallyl diphosphate</name>
        <dbReference type="ChEBI" id="CHEBI:57623"/>
    </ligand>
</feature>
<dbReference type="Proteomes" id="UP000257055">
    <property type="component" value="Unassembled WGS sequence"/>
</dbReference>
<protein>
    <recommendedName>
        <fullName evidence="5">4-hydroxy-3-methylbut-2-enyl diphosphate reductase</fullName>
        <shortName evidence="5">HMBPP reductase</shortName>
        <ecNumber evidence="5">1.17.7.4</ecNumber>
    </recommendedName>
</protein>
<dbReference type="GO" id="GO:0050992">
    <property type="term" value="P:dimethylallyl diphosphate biosynthetic process"/>
    <property type="evidence" value="ECO:0007669"/>
    <property type="project" value="UniProtKB-UniRule"/>
</dbReference>
<keyword evidence="7" id="KW-1185">Reference proteome</keyword>
<comment type="pathway">
    <text evidence="5">Isoprenoid biosynthesis; isopentenyl diphosphate biosynthesis via DXP pathway; isopentenyl diphosphate from 1-deoxy-D-xylulose 5-phosphate: step 6/6.</text>
</comment>
<sequence>MEIIKISPRGYCYGVVDAMVIAKNASLDPNLPRPIHILGMIVHNKHVTDAFEEIGIHTVDGENREEILEQIDSGTVIFTAHGISPRVKELAKAKGLVTIDATCPDVMRTYDLILEKKAAGFQIIYIGKKGHPEPEGAYGTAPDVVHLVETTADIDALHFSANDKIFVTNQTTMSQWDVLDLMDYIHERYPQAENHKEICMATQVRQEAVAEQAKGADLTIVVGDPRSNNTNRLAQVSEEKAGVKAYRVADVTEIELDWLKNVQKVAITAGASTPTQVIREVLVYLDQFDPNDETTWEKHHELSADSILPRAKKKNMEEKRRARLEHLKNGGR</sequence>
<keyword evidence="1 5" id="KW-0004">4Fe-4S</keyword>
<feature type="binding site" evidence="5">
    <location>
        <position position="229"/>
    </location>
    <ligand>
        <name>isopentenyl diphosphate</name>
        <dbReference type="ChEBI" id="CHEBI:128769"/>
    </ligand>
</feature>
<evidence type="ECO:0000256" key="2">
    <source>
        <dbReference type="ARBA" id="ARBA00022723"/>
    </source>
</evidence>
<feature type="binding site" evidence="5">
    <location>
        <position position="81"/>
    </location>
    <ligand>
        <name>(2E)-4-hydroxy-3-methylbut-2-enyl diphosphate</name>
        <dbReference type="ChEBI" id="CHEBI:128753"/>
    </ligand>
</feature>
<dbReference type="Gene3D" id="3.40.50.11270">
    <property type="match status" value="1"/>
</dbReference>
<keyword evidence="5" id="KW-0560">Oxidoreductase</keyword>
<dbReference type="AlphaFoldDB" id="A0A3D8TUX3"/>
<keyword evidence="5" id="KW-0414">Isoprene biosynthesis</keyword>
<feature type="binding site" evidence="5">
    <location>
        <position position="272"/>
    </location>
    <ligand>
        <name>dimethylallyl diphosphate</name>
        <dbReference type="ChEBI" id="CHEBI:57623"/>
    </ligand>
</feature>
<comment type="pathway">
    <text evidence="5">Isoprenoid biosynthesis; dimethylallyl diphosphate biosynthesis; dimethylallyl diphosphate from (2E)-4-hydroxy-3-methylbutenyl diphosphate: step 1/1.</text>
</comment>
<feature type="binding site" evidence="5">
    <location>
        <position position="43"/>
    </location>
    <ligand>
        <name>(2E)-4-hydroxy-3-methylbut-2-enyl diphosphate</name>
        <dbReference type="ChEBI" id="CHEBI:128753"/>
    </ligand>
</feature>
<evidence type="ECO:0000256" key="3">
    <source>
        <dbReference type="ARBA" id="ARBA00023004"/>
    </source>
</evidence>
<feature type="binding site" evidence="5">
    <location>
        <position position="272"/>
    </location>
    <ligand>
        <name>isopentenyl diphosphate</name>
        <dbReference type="ChEBI" id="CHEBI:128769"/>
    </ligand>
</feature>
<dbReference type="UniPathway" id="UPA00059">
    <property type="reaction ID" value="UER00105"/>
</dbReference>
<name>A0A3D8TUX3_9LIST</name>
<feature type="binding site" evidence="5">
    <location>
        <position position="227"/>
    </location>
    <ligand>
        <name>isopentenyl diphosphate</name>
        <dbReference type="ChEBI" id="CHEBI:128769"/>
    </ligand>
</feature>
<proteinExistence type="inferred from homology"/>
<feature type="binding site" evidence="5">
    <location>
        <position position="227"/>
    </location>
    <ligand>
        <name>dimethylallyl diphosphate</name>
        <dbReference type="ChEBI" id="CHEBI:57623"/>
    </ligand>
</feature>
<dbReference type="NCBIfam" id="TIGR00216">
    <property type="entry name" value="ispH_lytB"/>
    <property type="match status" value="1"/>
</dbReference>
<comment type="caution">
    <text evidence="5">Lacks conserved residue(s) required for the propagation of feature annotation.</text>
</comment>
<comment type="cofactor">
    <cofactor evidence="5">
        <name>[4Fe-4S] cluster</name>
        <dbReference type="ChEBI" id="CHEBI:49883"/>
    </cofactor>
    <text evidence="5">Binds 1 [4Fe-4S] cluster per subunit.</text>
</comment>
<dbReference type="CDD" id="cd13944">
    <property type="entry name" value="lytB_ispH"/>
    <property type="match status" value="1"/>
</dbReference>
<feature type="binding site" evidence="5">
    <location>
        <position position="229"/>
    </location>
    <ligand>
        <name>dimethylallyl diphosphate</name>
        <dbReference type="ChEBI" id="CHEBI:57623"/>
    </ligand>
</feature>
<dbReference type="EC" id="1.17.7.4" evidence="5"/>
<accession>A0A3D8TUX3</accession>
<feature type="binding site" evidence="5">
    <location>
        <position position="81"/>
    </location>
    <ligand>
        <name>dimethylallyl diphosphate</name>
        <dbReference type="ChEBI" id="CHEBI:57623"/>
    </ligand>
</feature>
<evidence type="ECO:0000256" key="5">
    <source>
        <dbReference type="HAMAP-Rule" id="MF_00191"/>
    </source>
</evidence>
<dbReference type="RefSeq" id="WP_115752361.1">
    <property type="nucleotide sequence ID" value="NZ_LARY01000001.1"/>
</dbReference>
<feature type="binding site" evidence="5">
    <location>
        <position position="229"/>
    </location>
    <ligand>
        <name>(2E)-4-hydroxy-3-methylbut-2-enyl diphosphate</name>
        <dbReference type="ChEBI" id="CHEBI:128753"/>
    </ligand>
</feature>
<gene>
    <name evidence="5" type="primary">ispH</name>
    <name evidence="6" type="ORF">UR08_03960</name>
</gene>
<feature type="binding site" evidence="5">
    <location>
        <position position="43"/>
    </location>
    <ligand>
        <name>isopentenyl diphosphate</name>
        <dbReference type="ChEBI" id="CHEBI:128769"/>
    </ligand>
</feature>
<feature type="binding site" evidence="5">
    <location>
        <position position="131"/>
    </location>
    <ligand>
        <name>dimethylallyl diphosphate</name>
        <dbReference type="ChEBI" id="CHEBI:57623"/>
    </ligand>
</feature>
<dbReference type="GO" id="GO:0051745">
    <property type="term" value="F:4-hydroxy-3-methylbut-2-enyl diphosphate reductase activity"/>
    <property type="evidence" value="ECO:0007669"/>
    <property type="project" value="UniProtKB-UniRule"/>
</dbReference>
<feature type="binding site" evidence="5">
    <location>
        <position position="131"/>
    </location>
    <ligand>
        <name>isopentenyl diphosphate</name>
        <dbReference type="ChEBI" id="CHEBI:128769"/>
    </ligand>
</feature>
<evidence type="ECO:0000313" key="7">
    <source>
        <dbReference type="Proteomes" id="UP000257055"/>
    </source>
</evidence>
<feature type="binding site" evidence="5">
    <location>
        <position position="227"/>
    </location>
    <ligand>
        <name>(2E)-4-hydroxy-3-methylbut-2-enyl diphosphate</name>
        <dbReference type="ChEBI" id="CHEBI:128753"/>
    </ligand>
</feature>
<dbReference type="GO" id="GO:0016114">
    <property type="term" value="P:terpenoid biosynthetic process"/>
    <property type="evidence" value="ECO:0007669"/>
    <property type="project" value="UniProtKB-UniRule"/>
</dbReference>